<dbReference type="EMBL" id="OCTN01000010">
    <property type="protein sequence ID" value="SOH95344.1"/>
    <property type="molecule type" value="Genomic_DNA"/>
</dbReference>
<dbReference type="SUPFAM" id="SSF46689">
    <property type="entry name" value="Homeodomain-like"/>
    <property type="match status" value="1"/>
</dbReference>
<dbReference type="PANTHER" id="PTHR47506">
    <property type="entry name" value="TRANSCRIPTIONAL REGULATORY PROTEIN"/>
    <property type="match status" value="1"/>
</dbReference>
<feature type="domain" description="Tetracyclin repressor-like C-terminal" evidence="5">
    <location>
        <begin position="83"/>
        <end position="185"/>
    </location>
</feature>
<dbReference type="Proteomes" id="UP000220034">
    <property type="component" value="Unassembled WGS sequence"/>
</dbReference>
<organism evidence="6 7">
    <name type="scientific">Pontivivens marinum</name>
    <dbReference type="NCBI Taxonomy" id="1690039"/>
    <lineage>
        <taxon>Bacteria</taxon>
        <taxon>Pseudomonadati</taxon>
        <taxon>Pseudomonadota</taxon>
        <taxon>Alphaproteobacteria</taxon>
        <taxon>Rhodobacterales</taxon>
        <taxon>Paracoccaceae</taxon>
        <taxon>Pontivivens</taxon>
    </lineage>
</organism>
<evidence type="ECO:0000259" key="4">
    <source>
        <dbReference type="Pfam" id="PF00440"/>
    </source>
</evidence>
<dbReference type="Pfam" id="PF16925">
    <property type="entry name" value="TetR_C_13"/>
    <property type="match status" value="1"/>
</dbReference>
<feature type="domain" description="HTH tetR-type" evidence="4">
    <location>
        <begin position="14"/>
        <end position="58"/>
    </location>
</feature>
<dbReference type="AlphaFoldDB" id="A0A2C9CVL1"/>
<dbReference type="OrthoDB" id="9779746at2"/>
<dbReference type="PANTHER" id="PTHR47506:SF1">
    <property type="entry name" value="HTH-TYPE TRANSCRIPTIONAL REGULATOR YJDC"/>
    <property type="match status" value="1"/>
</dbReference>
<dbReference type="RefSeq" id="WP_097931761.1">
    <property type="nucleotide sequence ID" value="NZ_OCTN01000010.1"/>
</dbReference>
<evidence type="ECO:0000313" key="6">
    <source>
        <dbReference type="EMBL" id="SOH95344.1"/>
    </source>
</evidence>
<evidence type="ECO:0000256" key="3">
    <source>
        <dbReference type="ARBA" id="ARBA00023163"/>
    </source>
</evidence>
<dbReference type="InterPro" id="IPR036271">
    <property type="entry name" value="Tet_transcr_reg_TetR-rel_C_sf"/>
</dbReference>
<dbReference type="Pfam" id="PF00440">
    <property type="entry name" value="TetR_N"/>
    <property type="match status" value="1"/>
</dbReference>
<keyword evidence="7" id="KW-1185">Reference proteome</keyword>
<evidence type="ECO:0000256" key="2">
    <source>
        <dbReference type="ARBA" id="ARBA00023125"/>
    </source>
</evidence>
<reference evidence="7" key="1">
    <citation type="submission" date="2017-09" db="EMBL/GenBank/DDBJ databases">
        <authorList>
            <person name="Varghese N."/>
            <person name="Submissions S."/>
        </authorList>
    </citation>
    <scope>NUCLEOTIDE SEQUENCE [LARGE SCALE GENOMIC DNA]</scope>
    <source>
        <strain evidence="7">C7</strain>
    </source>
</reference>
<dbReference type="InterPro" id="IPR001647">
    <property type="entry name" value="HTH_TetR"/>
</dbReference>
<evidence type="ECO:0000313" key="7">
    <source>
        <dbReference type="Proteomes" id="UP000220034"/>
    </source>
</evidence>
<protein>
    <submittedName>
        <fullName evidence="6">Transcriptional regulator, TetR family</fullName>
    </submittedName>
</protein>
<gene>
    <name evidence="6" type="ORF">SAMN06273572_11013</name>
</gene>
<name>A0A2C9CVL1_9RHOB</name>
<proteinExistence type="predicted"/>
<dbReference type="SUPFAM" id="SSF48498">
    <property type="entry name" value="Tetracyclin repressor-like, C-terminal domain"/>
    <property type="match status" value="1"/>
</dbReference>
<dbReference type="InterPro" id="IPR011075">
    <property type="entry name" value="TetR_C"/>
</dbReference>
<sequence length="199" mass="21740">MARQKSYDRQDAVAKARDAFREHGFQTLGIRAIEDIVGIGRFAIRTEFGGKDGLFLEALKLYGQDIRRTIVAPIEQSDTLDTLDRLWSSEADIANGAGEKYGCLYLNTTVENAALQNDAIREQTAAYFNHLLVAATGLVERAKAKGEVREDVDAHAAGEFVKGMMMASALINRDAGDVAASEGLRKMARATVNSWRVSA</sequence>
<keyword evidence="1" id="KW-0805">Transcription regulation</keyword>
<keyword evidence="3" id="KW-0804">Transcription</keyword>
<dbReference type="Gene3D" id="1.10.10.60">
    <property type="entry name" value="Homeodomain-like"/>
    <property type="match status" value="1"/>
</dbReference>
<dbReference type="InterPro" id="IPR009057">
    <property type="entry name" value="Homeodomain-like_sf"/>
</dbReference>
<dbReference type="Gene3D" id="1.10.357.10">
    <property type="entry name" value="Tetracycline Repressor, domain 2"/>
    <property type="match status" value="1"/>
</dbReference>
<evidence type="ECO:0000259" key="5">
    <source>
        <dbReference type="Pfam" id="PF16925"/>
    </source>
</evidence>
<dbReference type="GO" id="GO:0003677">
    <property type="term" value="F:DNA binding"/>
    <property type="evidence" value="ECO:0007669"/>
    <property type="project" value="UniProtKB-KW"/>
</dbReference>
<keyword evidence="2" id="KW-0238">DNA-binding</keyword>
<accession>A0A2C9CVL1</accession>
<evidence type="ECO:0000256" key="1">
    <source>
        <dbReference type="ARBA" id="ARBA00023015"/>
    </source>
</evidence>